<comment type="caution">
    <text evidence="2">The sequence shown here is derived from an EMBL/GenBank/DDBJ whole genome shotgun (WGS) entry which is preliminary data.</text>
</comment>
<reference evidence="2 3" key="1">
    <citation type="submission" date="2016-04" db="EMBL/GenBank/DDBJ databases">
        <title>ATOL: Assembling a taxonomically balanced genome-scale reconstruction of the evolutionary history of the Enterobacteriaceae.</title>
        <authorList>
            <person name="Plunkett G.III."/>
            <person name="Neeno-Eckwall E.C."/>
            <person name="Glasner J.D."/>
            <person name="Perna N.T."/>
        </authorList>
    </citation>
    <scope>NUCLEOTIDE SEQUENCE [LARGE SCALE GENOMIC DNA]</scope>
    <source>
        <strain evidence="2 3">ATCC 51603</strain>
    </source>
</reference>
<feature type="transmembrane region" description="Helical" evidence="1">
    <location>
        <begin position="77"/>
        <end position="98"/>
    </location>
</feature>
<keyword evidence="1" id="KW-0812">Transmembrane</keyword>
<proteinExistence type="predicted"/>
<evidence type="ECO:0000256" key="1">
    <source>
        <dbReference type="SAM" id="Phobius"/>
    </source>
</evidence>
<keyword evidence="1" id="KW-1133">Transmembrane helix</keyword>
<protein>
    <submittedName>
        <fullName evidence="2">ScsA family copper-binding protein</fullName>
    </submittedName>
</protein>
<name>A0A1B7JD78_9ENTR</name>
<dbReference type="Proteomes" id="UP000078386">
    <property type="component" value="Unassembled WGS sequence"/>
</dbReference>
<dbReference type="EMBL" id="LXEU01000089">
    <property type="protein sequence ID" value="OAT45883.1"/>
    <property type="molecule type" value="Genomic_DNA"/>
</dbReference>
<dbReference type="RefSeq" id="WP_064548917.1">
    <property type="nucleotide sequence ID" value="NZ_LXEU01000089.1"/>
</dbReference>
<dbReference type="AlphaFoldDB" id="A0A1B7JD78"/>
<sequence length="120" mass="13491">MHNRPLVAKWLLMMTCLAMAICLVQRAVYLHHFLEQASNPVQVFSSPATPEAELGPSPCQLSASSLLCAQPMFFDGALPAVILFLALMPLFVEVRAFVFRDVPRRPPTLRIHLKNCVFRE</sequence>
<keyword evidence="3" id="KW-1185">Reference proteome</keyword>
<dbReference type="PATRIC" id="fig|1354264.4.peg.4530"/>
<organism evidence="2 3">
    <name type="scientific">Kluyvera georgiana ATCC 51603</name>
    <dbReference type="NCBI Taxonomy" id="1354264"/>
    <lineage>
        <taxon>Bacteria</taxon>
        <taxon>Pseudomonadati</taxon>
        <taxon>Pseudomonadota</taxon>
        <taxon>Gammaproteobacteria</taxon>
        <taxon>Enterobacterales</taxon>
        <taxon>Enterobacteriaceae</taxon>
        <taxon>Kluyvera</taxon>
    </lineage>
</organism>
<evidence type="ECO:0000313" key="2">
    <source>
        <dbReference type="EMBL" id="OAT45883.1"/>
    </source>
</evidence>
<accession>A0A1B7JD78</accession>
<keyword evidence="1" id="KW-0472">Membrane</keyword>
<gene>
    <name evidence="2" type="ORF">M989_04373</name>
</gene>
<evidence type="ECO:0000313" key="3">
    <source>
        <dbReference type="Proteomes" id="UP000078386"/>
    </source>
</evidence>